<dbReference type="SUPFAM" id="SSF50370">
    <property type="entry name" value="Ricin B-like lectins"/>
    <property type="match status" value="2"/>
</dbReference>
<evidence type="ECO:0000313" key="9">
    <source>
        <dbReference type="EMBL" id="MBC5683995.1"/>
    </source>
</evidence>
<feature type="domain" description="Phosphatidylinositol-specific phospholipase C X" evidence="8">
    <location>
        <begin position="368"/>
        <end position="523"/>
    </location>
</feature>
<dbReference type="InterPro" id="IPR041286">
    <property type="entry name" value="MBG_2"/>
</dbReference>
<evidence type="ECO:0000313" key="10">
    <source>
        <dbReference type="Proteomes" id="UP000631576"/>
    </source>
</evidence>
<comment type="caution">
    <text evidence="9">The sequence shown here is derived from an EMBL/GenBank/DDBJ whole genome shotgun (WGS) entry which is preliminary data.</text>
</comment>
<evidence type="ECO:0000256" key="1">
    <source>
        <dbReference type="ARBA" id="ARBA00001316"/>
    </source>
</evidence>
<feature type="compositionally biased region" description="Basic and acidic residues" evidence="6">
    <location>
        <begin position="1328"/>
        <end position="1339"/>
    </location>
</feature>
<dbReference type="RefSeq" id="WP_186865232.1">
    <property type="nucleotide sequence ID" value="NZ_JACOPE010000001.1"/>
</dbReference>
<dbReference type="InterPro" id="IPR035992">
    <property type="entry name" value="Ricin_B-like_lectins"/>
</dbReference>
<comment type="catalytic activity">
    <reaction evidence="1">
        <text>a 1,2-diacyl-sn-glycero-3-phospho-(1D-myo-inositol) = 1D-myo-inositol 1,2-cyclic phosphate + a 1,2-diacyl-sn-glycerol</text>
        <dbReference type="Rhea" id="RHEA:17093"/>
        <dbReference type="ChEBI" id="CHEBI:17815"/>
        <dbReference type="ChEBI" id="CHEBI:57880"/>
        <dbReference type="ChEBI" id="CHEBI:58484"/>
        <dbReference type="EC" id="4.6.1.13"/>
    </reaction>
</comment>
<dbReference type="EC" id="4.6.1.13" evidence="2"/>
<dbReference type="InterPro" id="IPR000909">
    <property type="entry name" value="PLipase_C_PInositol-sp_X_dom"/>
</dbReference>
<evidence type="ECO:0000259" key="8">
    <source>
        <dbReference type="SMART" id="SM00148"/>
    </source>
</evidence>
<feature type="transmembrane region" description="Helical" evidence="7">
    <location>
        <begin position="1359"/>
        <end position="1379"/>
    </location>
</feature>
<dbReference type="Gene3D" id="2.80.10.50">
    <property type="match status" value="2"/>
</dbReference>
<gene>
    <name evidence="9" type="ORF">H8S40_10560</name>
</gene>
<dbReference type="CDD" id="cd00161">
    <property type="entry name" value="beta-trefoil_Ricin-like"/>
    <property type="match status" value="1"/>
</dbReference>
<dbReference type="Proteomes" id="UP000631576">
    <property type="component" value="Unassembled WGS sequence"/>
</dbReference>
<dbReference type="Pfam" id="PF18676">
    <property type="entry name" value="MBG_2"/>
    <property type="match status" value="1"/>
</dbReference>
<proteinExistence type="predicted"/>
<feature type="region of interest" description="Disordered" evidence="6">
    <location>
        <begin position="1328"/>
        <end position="1347"/>
    </location>
</feature>
<protein>
    <recommendedName>
        <fullName evidence="3">1-phosphatidylinositol phosphodiesterase</fullName>
        <ecNumber evidence="2">4.6.1.13</ecNumber>
    </recommendedName>
    <alternativeName>
        <fullName evidence="4">Phosphatidylinositol diacylglycerol-lyase</fullName>
    </alternativeName>
    <alternativeName>
        <fullName evidence="5">Phosphatidylinositol-specific phospholipase C</fullName>
    </alternativeName>
</protein>
<sequence>MEKIKRILAVFLMGMMIFTEIPLSVKAADSSGSMSTDMETNSELFITLEENTGYRWNVDNIAEKGNDVHLDTGEGNNCRFRLDKIENGWYGIKHIKVNGTDRFVDVEHESTKSGAKLHLWESSDSKVKGKEHRQFAFYYLGDDVNGNKRYYIKNRKSGKWIGYEGKLNNNNPNIIQTEEKDRKVWIVTKSVVPLTGKETQVLTEGDTTAVCEIHKAGALEAINRQGNTSLPGELVLFKKMGIASKWKLVWYPEYHAYRIEAISDGEGDTRYALDIMGESGRNNTPVNIWDKESFDRNQNTSQLWRFFRQNDGTYKIQNARNGMYINGQTYNDVLLCPTASLVDLSILEGSNSETQYNYADEWMAEIPDDALLSSVNIPATHDSGTAAVFQDALPYISMTSCQYLYYSEQLNVGARSFDIRGNAKKDDASAQDVMIIHGGDRIQCEDKYGNDLTLKDIFDTSLGFLQKHPSETIILTVKPDDGSVVGLEHAVAEFIKNNAEHVYTGGNIPSMKEARGKIVFMRRFELSQSYSEDWLVRAMGLNITNWDEVSYRDYKYAYKRYDDGINHVYIQDAYNTYEGLLASVKWDYILGTMQQTTEQDKSHPIDYNSWVFNYTSCARGFPLELTKEINPRLFEDKDNCIDSRYLGMMMLNFINEPMSRLIYETNFGMKFEPKLPIPEIEVECGQTLAEATLKGIEGAPAGKWLFKDADHVVTDEEVANQTKFELIFQPTDNKTYKNVTMQVPVKTVKKTEVITAYIGCEEISYGEIPKMAYAIVPAETIKAEELETLFANVTNEMKVQETGQSLNEVIDEGIYKIDCPETVGGFKVKWIHLKEHDLVVNPVSVTASENTVLENSSVTENAVESGSVAGNIEENGSGVSVAEESSAVAGSSIQRIVVRADKKAKMYGEKLTAADLTFTISASEEAKLLPGDTMDSLGLTLKATTIEPENILSGSTTDKDGDEILDIYGDVGKYLIQKDNATNTNYDVVVIPAFLNVSPKEAVLVWNAETQYTYTGNACGIEARVKSDSLLGNDSCEIKKLLNAECTEVGKYKAVAIGVTNANYILSGTSGIHVWEYEILQADPSVTFPDITVTYGDSLKKATLSGQSGEGEFRFADDTVVLTVAENQSGHEMIFTPSNPNYKTVTSTLPVTVQPRKLVIRPDRAEKEYGKTISEYTWSIIDGNLAGEDQTEDLDIEVTLTAGDGEKENCKVGSYNIVEKTPLAAGNANYAVSLTPGTLRIQPKPLGVAWNTDGTVVYTGKEANVSAEFTGVLFKDDCKAVVEGGNAVKPGKYTANIVRMTGEQSDNYVLKGEDSEYQMEYQIVKKEEMKQQDTKKPDTKGTTTGKPVKKVKTGDTFSWIWIITMAGSLVVIGGVGYFIKRKRK</sequence>
<organism evidence="9 10">
    <name type="scientific">Ruminococcus hominis</name>
    <dbReference type="NCBI Taxonomy" id="2763065"/>
    <lineage>
        <taxon>Bacteria</taxon>
        <taxon>Bacillati</taxon>
        <taxon>Bacillota</taxon>
        <taxon>Clostridia</taxon>
        <taxon>Eubacteriales</taxon>
        <taxon>Oscillospiraceae</taxon>
        <taxon>Ruminococcus</taxon>
    </lineage>
</organism>
<name>A0ABR7GAQ9_9FIRM</name>
<dbReference type="Gene3D" id="3.20.20.190">
    <property type="entry name" value="Phosphatidylinositol (PI) phosphodiesterase"/>
    <property type="match status" value="1"/>
</dbReference>
<evidence type="ECO:0000256" key="2">
    <source>
        <dbReference type="ARBA" id="ARBA00012581"/>
    </source>
</evidence>
<dbReference type="EMBL" id="JACOPE010000001">
    <property type="protein sequence ID" value="MBC5683995.1"/>
    <property type="molecule type" value="Genomic_DNA"/>
</dbReference>
<dbReference type="SUPFAM" id="SSF51695">
    <property type="entry name" value="PLC-like phosphodiesterases"/>
    <property type="match status" value="1"/>
</dbReference>
<accession>A0ABR7GAQ9</accession>
<dbReference type="PANTHER" id="PTHR13593:SF113">
    <property type="entry name" value="SI:DKEY-266F7.9"/>
    <property type="match status" value="1"/>
</dbReference>
<dbReference type="PROSITE" id="PS50007">
    <property type="entry name" value="PIPLC_X_DOMAIN"/>
    <property type="match status" value="1"/>
</dbReference>
<dbReference type="InterPro" id="IPR017946">
    <property type="entry name" value="PLC-like_Pdiesterase_TIM-brl"/>
</dbReference>
<reference evidence="9 10" key="1">
    <citation type="submission" date="2020-08" db="EMBL/GenBank/DDBJ databases">
        <title>Genome public.</title>
        <authorList>
            <person name="Liu C."/>
            <person name="Sun Q."/>
        </authorList>
    </citation>
    <scope>NUCLEOTIDE SEQUENCE [LARGE SCALE GENOMIC DNA]</scope>
    <source>
        <strain evidence="9 10">NSJ-13</strain>
    </source>
</reference>
<evidence type="ECO:0000256" key="7">
    <source>
        <dbReference type="SAM" id="Phobius"/>
    </source>
</evidence>
<evidence type="ECO:0000256" key="4">
    <source>
        <dbReference type="ARBA" id="ARBA00030474"/>
    </source>
</evidence>
<dbReference type="PANTHER" id="PTHR13593">
    <property type="match status" value="1"/>
</dbReference>
<keyword evidence="7" id="KW-1133">Transmembrane helix</keyword>
<keyword evidence="7" id="KW-0812">Transmembrane</keyword>
<dbReference type="InterPro" id="IPR051057">
    <property type="entry name" value="PI-PLC_domain"/>
</dbReference>
<keyword evidence="7" id="KW-0472">Membrane</keyword>
<keyword evidence="10" id="KW-1185">Reference proteome</keyword>
<evidence type="ECO:0000256" key="3">
    <source>
        <dbReference type="ARBA" id="ARBA00019758"/>
    </source>
</evidence>
<evidence type="ECO:0000256" key="5">
    <source>
        <dbReference type="ARBA" id="ARBA00030782"/>
    </source>
</evidence>
<evidence type="ECO:0000256" key="6">
    <source>
        <dbReference type="SAM" id="MobiDB-lite"/>
    </source>
</evidence>
<dbReference type="SMART" id="SM00148">
    <property type="entry name" value="PLCXc"/>
    <property type="match status" value="1"/>
</dbReference>